<evidence type="ECO:0000256" key="4">
    <source>
        <dbReference type="ARBA" id="ARBA00023136"/>
    </source>
</evidence>
<feature type="domain" description="DUF202" evidence="7">
    <location>
        <begin position="106"/>
        <end position="167"/>
    </location>
</feature>
<feature type="transmembrane region" description="Helical" evidence="6">
    <location>
        <begin position="109"/>
        <end position="129"/>
    </location>
</feature>
<keyword evidence="3 6" id="KW-1133">Transmembrane helix</keyword>
<evidence type="ECO:0000313" key="8">
    <source>
        <dbReference type="EMBL" id="PMD13663.1"/>
    </source>
</evidence>
<keyword evidence="2 6" id="KW-0812">Transmembrane</keyword>
<dbReference type="InterPro" id="IPR052053">
    <property type="entry name" value="IM_YidH-like"/>
</dbReference>
<feature type="compositionally biased region" description="Basic and acidic residues" evidence="5">
    <location>
        <begin position="1"/>
        <end position="10"/>
    </location>
</feature>
<accession>A0A2J6PI20</accession>
<dbReference type="EMBL" id="KZ613529">
    <property type="protein sequence ID" value="PMD13663.1"/>
    <property type="molecule type" value="Genomic_DNA"/>
</dbReference>
<evidence type="ECO:0000313" key="9">
    <source>
        <dbReference type="Proteomes" id="UP000235672"/>
    </source>
</evidence>
<gene>
    <name evidence="8" type="ORF">NA56DRAFT_682946</name>
</gene>
<evidence type="ECO:0000256" key="1">
    <source>
        <dbReference type="ARBA" id="ARBA00004127"/>
    </source>
</evidence>
<keyword evidence="9" id="KW-1185">Reference proteome</keyword>
<proteinExistence type="predicted"/>
<reference evidence="8 9" key="1">
    <citation type="submission" date="2016-05" db="EMBL/GenBank/DDBJ databases">
        <title>A degradative enzymes factory behind the ericoid mycorrhizal symbiosis.</title>
        <authorList>
            <consortium name="DOE Joint Genome Institute"/>
            <person name="Martino E."/>
            <person name="Morin E."/>
            <person name="Grelet G."/>
            <person name="Kuo A."/>
            <person name="Kohler A."/>
            <person name="Daghino S."/>
            <person name="Barry K."/>
            <person name="Choi C."/>
            <person name="Cichocki N."/>
            <person name="Clum A."/>
            <person name="Copeland A."/>
            <person name="Hainaut M."/>
            <person name="Haridas S."/>
            <person name="Labutti K."/>
            <person name="Lindquist E."/>
            <person name="Lipzen A."/>
            <person name="Khouja H.-R."/>
            <person name="Murat C."/>
            <person name="Ohm R."/>
            <person name="Olson A."/>
            <person name="Spatafora J."/>
            <person name="Veneault-Fourrey C."/>
            <person name="Henrissat B."/>
            <person name="Grigoriev I."/>
            <person name="Martin F."/>
            <person name="Perotto S."/>
        </authorList>
    </citation>
    <scope>NUCLEOTIDE SEQUENCE [LARGE SCALE GENOMIC DNA]</scope>
    <source>
        <strain evidence="8 9">UAMH 7357</strain>
    </source>
</reference>
<dbReference type="Pfam" id="PF02656">
    <property type="entry name" value="DUF202"/>
    <property type="match status" value="1"/>
</dbReference>
<feature type="transmembrane region" description="Helical" evidence="6">
    <location>
        <begin position="185"/>
        <end position="203"/>
    </location>
</feature>
<evidence type="ECO:0000256" key="2">
    <source>
        <dbReference type="ARBA" id="ARBA00022692"/>
    </source>
</evidence>
<evidence type="ECO:0000256" key="3">
    <source>
        <dbReference type="ARBA" id="ARBA00022989"/>
    </source>
</evidence>
<sequence>MINREERRFGETMPAPCDEEEGGPVNTYAPFHIPIRLRPALAERHHESSIFCIPPFLGPLLFDNTDSDARDHCANERSTSRYQFPSPLHKCLPSPLQAKICPMIAFLSYLRLSIYMSVVAIAIVVSFHLKSEPTPLELRMARPLGITFWFLSLCCLGLGFGNYVKTVEKYSRRMAIVQTGWKTQSVLTLVAFSIVAVCVLFLATNSKRF</sequence>
<comment type="subcellular location">
    <subcellularLocation>
        <location evidence="1">Endomembrane system</location>
        <topology evidence="1">Multi-pass membrane protein</topology>
    </subcellularLocation>
</comment>
<protein>
    <recommendedName>
        <fullName evidence="7">DUF202 domain-containing protein</fullName>
    </recommendedName>
</protein>
<dbReference type="GO" id="GO:0012505">
    <property type="term" value="C:endomembrane system"/>
    <property type="evidence" value="ECO:0007669"/>
    <property type="project" value="UniProtKB-SubCell"/>
</dbReference>
<dbReference type="PANTHER" id="PTHR34187:SF3">
    <property type="entry name" value="DUF DOMAIN PROTEIN (AFU_ORTHOLOGUE AFUA_6G11150)"/>
    <property type="match status" value="1"/>
</dbReference>
<feature type="transmembrane region" description="Helical" evidence="6">
    <location>
        <begin position="141"/>
        <end position="164"/>
    </location>
</feature>
<keyword evidence="4 6" id="KW-0472">Membrane</keyword>
<dbReference type="InterPro" id="IPR003807">
    <property type="entry name" value="DUF202"/>
</dbReference>
<evidence type="ECO:0000256" key="5">
    <source>
        <dbReference type="SAM" id="MobiDB-lite"/>
    </source>
</evidence>
<name>A0A2J6PI20_9HELO</name>
<evidence type="ECO:0000259" key="7">
    <source>
        <dbReference type="Pfam" id="PF02656"/>
    </source>
</evidence>
<dbReference type="OrthoDB" id="5525680at2759"/>
<dbReference type="Proteomes" id="UP000235672">
    <property type="component" value="Unassembled WGS sequence"/>
</dbReference>
<feature type="region of interest" description="Disordered" evidence="5">
    <location>
        <begin position="1"/>
        <end position="22"/>
    </location>
</feature>
<evidence type="ECO:0000256" key="6">
    <source>
        <dbReference type="SAM" id="Phobius"/>
    </source>
</evidence>
<organism evidence="8 9">
    <name type="scientific">Hyaloscypha hepaticicola</name>
    <dbReference type="NCBI Taxonomy" id="2082293"/>
    <lineage>
        <taxon>Eukaryota</taxon>
        <taxon>Fungi</taxon>
        <taxon>Dikarya</taxon>
        <taxon>Ascomycota</taxon>
        <taxon>Pezizomycotina</taxon>
        <taxon>Leotiomycetes</taxon>
        <taxon>Helotiales</taxon>
        <taxon>Hyaloscyphaceae</taxon>
        <taxon>Hyaloscypha</taxon>
    </lineage>
</organism>
<dbReference type="PANTHER" id="PTHR34187">
    <property type="entry name" value="FGR18P"/>
    <property type="match status" value="1"/>
</dbReference>
<dbReference type="AlphaFoldDB" id="A0A2J6PI20"/>